<evidence type="ECO:0000256" key="1">
    <source>
        <dbReference type="ARBA" id="ARBA00004196"/>
    </source>
</evidence>
<dbReference type="Gene3D" id="3.40.50.1980">
    <property type="entry name" value="Nitrogenase molybdenum iron protein domain"/>
    <property type="match status" value="2"/>
</dbReference>
<evidence type="ECO:0000256" key="3">
    <source>
        <dbReference type="ARBA" id="ARBA00022448"/>
    </source>
</evidence>
<dbReference type="EMBL" id="FOUA01000001">
    <property type="protein sequence ID" value="SFL78732.1"/>
    <property type="molecule type" value="Genomic_DNA"/>
</dbReference>
<accession>A0A1H9NSF6</accession>
<dbReference type="PROSITE" id="PS50983">
    <property type="entry name" value="FE_B12_PBP"/>
    <property type="match status" value="1"/>
</dbReference>
<keyword evidence="5 6" id="KW-0732">Signal</keyword>
<organism evidence="8 11">
    <name type="scientific">Halopseudomonas bauzanensis</name>
    <dbReference type="NCBI Taxonomy" id="653930"/>
    <lineage>
        <taxon>Bacteria</taxon>
        <taxon>Pseudomonadati</taxon>
        <taxon>Pseudomonadota</taxon>
        <taxon>Gammaproteobacteria</taxon>
        <taxon>Pseudomonadales</taxon>
        <taxon>Pseudomonadaceae</taxon>
        <taxon>Halopseudomonas</taxon>
    </lineage>
</organism>
<feature type="domain" description="Fe/B12 periplasmic-binding" evidence="7">
    <location>
        <begin position="49"/>
        <end position="311"/>
    </location>
</feature>
<evidence type="ECO:0000313" key="11">
    <source>
        <dbReference type="Proteomes" id="UP000186904"/>
    </source>
</evidence>
<evidence type="ECO:0000256" key="5">
    <source>
        <dbReference type="ARBA" id="ARBA00022729"/>
    </source>
</evidence>
<dbReference type="CDD" id="cd01140">
    <property type="entry name" value="FatB"/>
    <property type="match status" value="1"/>
</dbReference>
<protein>
    <submittedName>
        <fullName evidence="8">Iron complex transport system substrate-binding protein</fullName>
    </submittedName>
</protein>
<evidence type="ECO:0000313" key="8">
    <source>
        <dbReference type="EMBL" id="SER38886.1"/>
    </source>
</evidence>
<keyword evidence="3" id="KW-0813">Transport</keyword>
<dbReference type="GO" id="GO:1901678">
    <property type="term" value="P:iron coordination entity transport"/>
    <property type="evidence" value="ECO:0007669"/>
    <property type="project" value="UniProtKB-ARBA"/>
</dbReference>
<feature type="chain" id="PRO_5010472943" evidence="6">
    <location>
        <begin position="30"/>
        <end position="311"/>
    </location>
</feature>
<dbReference type="PANTHER" id="PTHR30532:SF28">
    <property type="entry name" value="PETROBACTIN-BINDING PROTEIN YCLQ"/>
    <property type="match status" value="1"/>
</dbReference>
<evidence type="ECO:0000256" key="2">
    <source>
        <dbReference type="ARBA" id="ARBA00008814"/>
    </source>
</evidence>
<dbReference type="InterPro" id="IPR002491">
    <property type="entry name" value="ABC_transptr_periplasmic_BD"/>
</dbReference>
<dbReference type="OrthoDB" id="63946at2"/>
<sequence>MLSGLSRFAAVSSVCLALAMGAGASVAHAESIAVTHSSGETQVPVQPQKVVVLDWSTLDTLAQLGVTVSGIPSSNPPEVLKQYREGEFIRAGSLFEPDFEVLKNAEPDLIILGRRAQGKYAEVSRFGTSIDLTPDPNDLLGSVERNTLLLGEVFGKQEKAAELVAELKSSVAQLRSLTAEQGDGLLLLTTGGKMAAFGKGTRFGLIHDVFGVEQAVADLKTGRHGQAVSFEFLLEADPDWLFVMDRDAAIGREGTAAAELMDNELVEATTAGSKDQIVYLDPASWYLLDNSGIGVMQNSVDELIQVFSAAR</sequence>
<feature type="signal peptide" evidence="6">
    <location>
        <begin position="1"/>
        <end position="29"/>
    </location>
</feature>
<dbReference type="PANTHER" id="PTHR30532">
    <property type="entry name" value="IRON III DICITRATE-BINDING PERIPLASMIC PROTEIN"/>
    <property type="match status" value="1"/>
</dbReference>
<dbReference type="Proteomes" id="UP000186904">
    <property type="component" value="Unassembled WGS sequence"/>
</dbReference>
<dbReference type="SUPFAM" id="SSF53807">
    <property type="entry name" value="Helical backbone' metal receptor"/>
    <property type="match status" value="1"/>
</dbReference>
<name>A0A1H9NSF6_9GAMM</name>
<evidence type="ECO:0000259" key="7">
    <source>
        <dbReference type="PROSITE" id="PS50983"/>
    </source>
</evidence>
<proteinExistence type="inferred from homology"/>
<evidence type="ECO:0000313" key="9">
    <source>
        <dbReference type="EMBL" id="SFL78732.1"/>
    </source>
</evidence>
<keyword evidence="4" id="KW-0406">Ion transport</keyword>
<dbReference type="InterPro" id="IPR033870">
    <property type="entry name" value="FatB"/>
</dbReference>
<comment type="subcellular location">
    <subcellularLocation>
        <location evidence="1">Cell envelope</location>
    </subcellularLocation>
</comment>
<evidence type="ECO:0000256" key="4">
    <source>
        <dbReference type="ARBA" id="ARBA00022496"/>
    </source>
</evidence>
<keyword evidence="4" id="KW-0410">Iron transport</keyword>
<dbReference type="RefSeq" id="WP_074777557.1">
    <property type="nucleotide sequence ID" value="NZ_FOGN01000001.1"/>
</dbReference>
<dbReference type="EMBL" id="FOGN01000001">
    <property type="protein sequence ID" value="SER38886.1"/>
    <property type="molecule type" value="Genomic_DNA"/>
</dbReference>
<keyword evidence="4" id="KW-0408">Iron</keyword>
<dbReference type="Pfam" id="PF01497">
    <property type="entry name" value="Peripla_BP_2"/>
    <property type="match status" value="1"/>
</dbReference>
<keyword evidence="10" id="KW-1185">Reference proteome</keyword>
<dbReference type="GO" id="GO:0030288">
    <property type="term" value="C:outer membrane-bounded periplasmic space"/>
    <property type="evidence" value="ECO:0007669"/>
    <property type="project" value="TreeGrafter"/>
</dbReference>
<dbReference type="AlphaFoldDB" id="A0A1H9NSF6"/>
<evidence type="ECO:0000256" key="6">
    <source>
        <dbReference type="SAM" id="SignalP"/>
    </source>
</evidence>
<dbReference type="InterPro" id="IPR051313">
    <property type="entry name" value="Bact_iron-sidero_bind"/>
</dbReference>
<evidence type="ECO:0000313" key="10">
    <source>
        <dbReference type="Proteomes" id="UP000186599"/>
    </source>
</evidence>
<dbReference type="STRING" id="653930.SAMN05216589_0406"/>
<gene>
    <name evidence="9" type="ORF">SAMN04487855_1218</name>
    <name evidence="8" type="ORF">SAMN05216589_0406</name>
</gene>
<dbReference type="Proteomes" id="UP000186599">
    <property type="component" value="Unassembled WGS sequence"/>
</dbReference>
<comment type="similarity">
    <text evidence="2">Belongs to the bacterial solute-binding protein 8 family.</text>
</comment>
<reference evidence="10 11" key="1">
    <citation type="submission" date="2016-10" db="EMBL/GenBank/DDBJ databases">
        <authorList>
            <person name="de Groot N.N."/>
        </authorList>
    </citation>
    <scope>NUCLEOTIDE SEQUENCE [LARGE SCALE GENOMIC DNA]</scope>
    <source>
        <strain evidence="9 10">CGMCC 1.9095</strain>
        <strain evidence="8 11">DSM 22558</strain>
    </source>
</reference>